<keyword evidence="8" id="KW-1185">Reference proteome</keyword>
<keyword evidence="4" id="KW-0547">Nucleotide-binding</keyword>
<evidence type="ECO:0000313" key="7">
    <source>
        <dbReference type="EMBL" id="SHI82384.1"/>
    </source>
</evidence>
<dbReference type="Pfam" id="PF12637">
    <property type="entry name" value="TSCPD"/>
    <property type="match status" value="1"/>
</dbReference>
<protein>
    <recommendedName>
        <fullName evidence="2">ribonucleoside-diphosphate reductase</fullName>
        <ecNumber evidence="2">1.17.4.1</ecNumber>
    </recommendedName>
</protein>
<comment type="similarity">
    <text evidence="1">Belongs to the ribonucleoside diphosphate reductase class-2 family.</text>
</comment>
<gene>
    <name evidence="7" type="ORF">SAMN02746098_04713</name>
</gene>
<dbReference type="AlphaFoldDB" id="A0A1M6EA49"/>
<evidence type="ECO:0000256" key="2">
    <source>
        <dbReference type="ARBA" id="ARBA00012274"/>
    </source>
</evidence>
<dbReference type="InterPro" id="IPR023806">
    <property type="entry name" value="CHP03905"/>
</dbReference>
<sequence length="82" mass="8755">MDKIIKYIPDGVCSKRISFSINDGKLNNVKFVQGCPGNAQGIAKLVEGMDATDVAKRLKGIKCQNGTSCPDQLAIAIESSLK</sequence>
<dbReference type="EMBL" id="FQXJ01000026">
    <property type="protein sequence ID" value="SHI82384.1"/>
    <property type="molecule type" value="Genomic_DNA"/>
</dbReference>
<evidence type="ECO:0000256" key="1">
    <source>
        <dbReference type="ARBA" id="ARBA00007405"/>
    </source>
</evidence>
<dbReference type="InterPro" id="IPR024434">
    <property type="entry name" value="TSCPD_dom"/>
</dbReference>
<dbReference type="OrthoDB" id="9801525at2"/>
<evidence type="ECO:0000313" key="8">
    <source>
        <dbReference type="Proteomes" id="UP000183954"/>
    </source>
</evidence>
<dbReference type="NCBIfam" id="TIGR03905">
    <property type="entry name" value="TIGR03905_4_Cys"/>
    <property type="match status" value="1"/>
</dbReference>
<organism evidence="7 8">
    <name type="scientific">Desulfosporosinus lacus DSM 15449</name>
    <dbReference type="NCBI Taxonomy" id="1121420"/>
    <lineage>
        <taxon>Bacteria</taxon>
        <taxon>Bacillati</taxon>
        <taxon>Bacillota</taxon>
        <taxon>Clostridia</taxon>
        <taxon>Eubacteriales</taxon>
        <taxon>Desulfitobacteriaceae</taxon>
        <taxon>Desulfosporosinus</taxon>
    </lineage>
</organism>
<dbReference type="GO" id="GO:0000166">
    <property type="term" value="F:nucleotide binding"/>
    <property type="evidence" value="ECO:0007669"/>
    <property type="project" value="UniProtKB-KW"/>
</dbReference>
<evidence type="ECO:0000256" key="3">
    <source>
        <dbReference type="ARBA" id="ARBA00022634"/>
    </source>
</evidence>
<name>A0A1M6EA49_9FIRM</name>
<dbReference type="GO" id="GO:0071897">
    <property type="term" value="P:DNA biosynthetic process"/>
    <property type="evidence" value="ECO:0007669"/>
    <property type="project" value="UniProtKB-KW"/>
</dbReference>
<accession>A0A1M6EA49</accession>
<feature type="domain" description="TSCPD" evidence="6">
    <location>
        <begin position="5"/>
        <end position="79"/>
    </location>
</feature>
<evidence type="ECO:0000256" key="5">
    <source>
        <dbReference type="ARBA" id="ARBA00047754"/>
    </source>
</evidence>
<keyword evidence="3" id="KW-0237">DNA synthesis</keyword>
<dbReference type="STRING" id="1121420.SAMN02746098_04713"/>
<reference evidence="8" key="1">
    <citation type="submission" date="2016-11" db="EMBL/GenBank/DDBJ databases">
        <authorList>
            <person name="Varghese N."/>
            <person name="Submissions S."/>
        </authorList>
    </citation>
    <scope>NUCLEOTIDE SEQUENCE [LARGE SCALE GENOMIC DNA]</scope>
    <source>
        <strain evidence="8">DSM 15449</strain>
    </source>
</reference>
<dbReference type="GO" id="GO:0004748">
    <property type="term" value="F:ribonucleoside-diphosphate reductase activity, thioredoxin disulfide as acceptor"/>
    <property type="evidence" value="ECO:0007669"/>
    <property type="project" value="UniProtKB-EC"/>
</dbReference>
<dbReference type="EC" id="1.17.4.1" evidence="2"/>
<dbReference type="Proteomes" id="UP000183954">
    <property type="component" value="Unassembled WGS sequence"/>
</dbReference>
<proteinExistence type="inferred from homology"/>
<dbReference type="RefSeq" id="WP_073032669.1">
    <property type="nucleotide sequence ID" value="NZ_FQXJ01000026.1"/>
</dbReference>
<comment type="catalytic activity">
    <reaction evidence="5">
        <text>a 2'-deoxyribonucleoside 5'-diphosphate + [thioredoxin]-disulfide + H2O = a ribonucleoside 5'-diphosphate + [thioredoxin]-dithiol</text>
        <dbReference type="Rhea" id="RHEA:23252"/>
        <dbReference type="Rhea" id="RHEA-COMP:10698"/>
        <dbReference type="Rhea" id="RHEA-COMP:10700"/>
        <dbReference type="ChEBI" id="CHEBI:15377"/>
        <dbReference type="ChEBI" id="CHEBI:29950"/>
        <dbReference type="ChEBI" id="CHEBI:50058"/>
        <dbReference type="ChEBI" id="CHEBI:57930"/>
        <dbReference type="ChEBI" id="CHEBI:73316"/>
        <dbReference type="EC" id="1.17.4.1"/>
    </reaction>
</comment>
<evidence type="ECO:0000256" key="4">
    <source>
        <dbReference type="ARBA" id="ARBA00022741"/>
    </source>
</evidence>
<evidence type="ECO:0000259" key="6">
    <source>
        <dbReference type="Pfam" id="PF12637"/>
    </source>
</evidence>